<dbReference type="Pfam" id="PF00763">
    <property type="entry name" value="THF_DHG_CYH"/>
    <property type="match status" value="1"/>
</dbReference>
<evidence type="ECO:0000256" key="8">
    <source>
        <dbReference type="ARBA" id="ARBA00023002"/>
    </source>
</evidence>
<sequence length="285" mass="30569">MNILDGKALSQKIKEEVKLETQKLQAEKNITPGLAVILVGNDPASAAYVGMKSKACKDAGIYSIVHEMPETISQESILEILSMMNKNPNIDGILVQLPLPKHIDTTAILEAIDPKKDVDGFHAYNVGRMTSGLDAFVPATPYGVMELLKEYNIDPQGKDVCVVGASDIVGKPMGTLLLNANATVTTCHIYTKDLKAHTSKADIICVGAGVVNLIKEDMVKEGAIVVDIGINRLDNGKLVGDVDFENVAPKCSYITPVPGGVGPMTIAMLLKNTIKAAKMRESREK</sequence>
<evidence type="ECO:0000256" key="5">
    <source>
        <dbReference type="ARBA" id="ARBA00022755"/>
    </source>
</evidence>
<dbReference type="EMBL" id="PDKN01000001">
    <property type="protein sequence ID" value="RXJ60628.1"/>
    <property type="molecule type" value="Genomic_DNA"/>
</dbReference>
<gene>
    <name evidence="12" type="primary">folD</name>
    <name evidence="15" type="ORF">CRV04_01050</name>
</gene>
<evidence type="ECO:0000256" key="1">
    <source>
        <dbReference type="ARBA" id="ARBA00004777"/>
    </source>
</evidence>
<dbReference type="NCBIfam" id="NF010783">
    <property type="entry name" value="PRK14186.1"/>
    <property type="match status" value="1"/>
</dbReference>
<dbReference type="PROSITE" id="PS00766">
    <property type="entry name" value="THF_DHG_CYH_1"/>
    <property type="match status" value="1"/>
</dbReference>
<dbReference type="InterPro" id="IPR020631">
    <property type="entry name" value="THF_DH/CycHdrlase_NAD-bd_dom"/>
</dbReference>
<dbReference type="InterPro" id="IPR020630">
    <property type="entry name" value="THF_DH/CycHdrlase_cat_dom"/>
</dbReference>
<dbReference type="Gene3D" id="3.40.50.10860">
    <property type="entry name" value="Leucine Dehydrogenase, chain A, domain 1"/>
    <property type="match status" value="1"/>
</dbReference>
<dbReference type="GO" id="GO:0005829">
    <property type="term" value="C:cytosol"/>
    <property type="evidence" value="ECO:0007669"/>
    <property type="project" value="TreeGrafter"/>
</dbReference>
<keyword evidence="8 12" id="KW-0560">Oxidoreductase</keyword>
<organism evidence="15 16">
    <name type="scientific">Candidatus Marinarcus aquaticus</name>
    <dbReference type="NCBI Taxonomy" id="2044504"/>
    <lineage>
        <taxon>Bacteria</taxon>
        <taxon>Pseudomonadati</taxon>
        <taxon>Campylobacterota</taxon>
        <taxon>Epsilonproteobacteria</taxon>
        <taxon>Campylobacterales</taxon>
        <taxon>Arcobacteraceae</taxon>
        <taxon>Candidatus Marinarcus</taxon>
    </lineage>
</organism>
<dbReference type="AlphaFoldDB" id="A0A4V1LPB6"/>
<keyword evidence="5 12" id="KW-0658">Purine biosynthesis</keyword>
<dbReference type="UniPathway" id="UPA00193"/>
<dbReference type="NCBIfam" id="NF010780">
    <property type="entry name" value="PRK14183.1"/>
    <property type="match status" value="1"/>
</dbReference>
<comment type="function">
    <text evidence="12">Catalyzes the oxidation of 5,10-methylenetetrahydrofolate to 5,10-methenyltetrahydrofolate and then the hydrolysis of 5,10-methenyltetrahydrofolate to 10-formyltetrahydrofolate.</text>
</comment>
<feature type="binding site" evidence="12">
    <location>
        <begin position="164"/>
        <end position="166"/>
    </location>
    <ligand>
        <name>NADP(+)</name>
        <dbReference type="ChEBI" id="CHEBI:58349"/>
    </ligand>
</feature>
<protein>
    <recommendedName>
        <fullName evidence="12">Bifunctional protein FolD</fullName>
    </recommendedName>
    <domain>
        <recommendedName>
            <fullName evidence="12">Methylenetetrahydrofolate dehydrogenase</fullName>
            <ecNumber evidence="12">1.5.1.5</ecNumber>
        </recommendedName>
    </domain>
    <domain>
        <recommendedName>
            <fullName evidence="12">Methenyltetrahydrofolate cyclohydrolase</fullName>
            <ecNumber evidence="12">3.5.4.9</ecNumber>
        </recommendedName>
    </domain>
</protein>
<dbReference type="GO" id="GO:0035999">
    <property type="term" value="P:tetrahydrofolate interconversion"/>
    <property type="evidence" value="ECO:0007669"/>
    <property type="project" value="UniProtKB-UniRule"/>
</dbReference>
<dbReference type="Gene3D" id="3.40.50.720">
    <property type="entry name" value="NAD(P)-binding Rossmann-like Domain"/>
    <property type="match status" value="1"/>
</dbReference>
<feature type="binding site" evidence="12">
    <location>
        <position position="189"/>
    </location>
    <ligand>
        <name>NADP(+)</name>
        <dbReference type="ChEBI" id="CHEBI:58349"/>
    </ligand>
</feature>
<dbReference type="HAMAP" id="MF_01576">
    <property type="entry name" value="THF_DHG_CYH"/>
    <property type="match status" value="1"/>
</dbReference>
<dbReference type="EC" id="3.5.4.9" evidence="12"/>
<dbReference type="NCBIfam" id="NF008058">
    <property type="entry name" value="PRK10792.1"/>
    <property type="match status" value="1"/>
</dbReference>
<dbReference type="EC" id="1.5.1.5" evidence="12"/>
<feature type="binding site" evidence="12">
    <location>
        <position position="230"/>
    </location>
    <ligand>
        <name>NADP(+)</name>
        <dbReference type="ChEBI" id="CHEBI:58349"/>
    </ligand>
</feature>
<dbReference type="GO" id="GO:0004488">
    <property type="term" value="F:methylenetetrahydrofolate dehydrogenase (NADP+) activity"/>
    <property type="evidence" value="ECO:0007669"/>
    <property type="project" value="UniProtKB-UniRule"/>
</dbReference>
<dbReference type="FunFam" id="3.40.50.10860:FF:000005">
    <property type="entry name" value="C-1-tetrahydrofolate synthase, cytoplasmic, putative"/>
    <property type="match status" value="1"/>
</dbReference>
<comment type="subunit">
    <text evidence="2 12">Homodimer.</text>
</comment>
<keyword evidence="16" id="KW-1185">Reference proteome</keyword>
<dbReference type="GO" id="GO:0006164">
    <property type="term" value="P:purine nucleotide biosynthetic process"/>
    <property type="evidence" value="ECO:0007669"/>
    <property type="project" value="UniProtKB-KW"/>
</dbReference>
<comment type="catalytic activity">
    <reaction evidence="12">
        <text>(6R)-5,10-methenyltetrahydrofolate + H2O = (6R)-10-formyltetrahydrofolate + H(+)</text>
        <dbReference type="Rhea" id="RHEA:23700"/>
        <dbReference type="ChEBI" id="CHEBI:15377"/>
        <dbReference type="ChEBI" id="CHEBI:15378"/>
        <dbReference type="ChEBI" id="CHEBI:57455"/>
        <dbReference type="ChEBI" id="CHEBI:195366"/>
        <dbReference type="EC" id="3.5.4.9"/>
    </reaction>
</comment>
<reference evidence="15 16" key="1">
    <citation type="submission" date="2017-10" db="EMBL/GenBank/DDBJ databases">
        <title>Genomics of the genus Arcobacter.</title>
        <authorList>
            <person name="Perez-Cataluna A."/>
            <person name="Figueras M.J."/>
        </authorList>
    </citation>
    <scope>NUCLEOTIDE SEQUENCE [LARGE SCALE GENOMIC DNA]</scope>
    <source>
        <strain evidence="15 16">CECT 8987</strain>
    </source>
</reference>
<dbReference type="InterPro" id="IPR020867">
    <property type="entry name" value="THF_DH/CycHdrlase_CS"/>
</dbReference>
<proteinExistence type="inferred from homology"/>
<evidence type="ECO:0000259" key="14">
    <source>
        <dbReference type="Pfam" id="PF02882"/>
    </source>
</evidence>
<dbReference type="SUPFAM" id="SSF53223">
    <property type="entry name" value="Aminoacid dehydrogenase-like, N-terminal domain"/>
    <property type="match status" value="1"/>
</dbReference>
<evidence type="ECO:0000256" key="11">
    <source>
        <dbReference type="ARBA" id="ARBA00023268"/>
    </source>
</evidence>
<evidence type="ECO:0000313" key="16">
    <source>
        <dbReference type="Proteomes" id="UP000290657"/>
    </source>
</evidence>
<dbReference type="InterPro" id="IPR046346">
    <property type="entry name" value="Aminoacid_DH-like_N_sf"/>
</dbReference>
<dbReference type="GO" id="GO:0000105">
    <property type="term" value="P:L-histidine biosynthetic process"/>
    <property type="evidence" value="ECO:0007669"/>
    <property type="project" value="UniProtKB-KW"/>
</dbReference>
<evidence type="ECO:0000256" key="4">
    <source>
        <dbReference type="ARBA" id="ARBA00022605"/>
    </source>
</evidence>
<dbReference type="InterPro" id="IPR036291">
    <property type="entry name" value="NAD(P)-bd_dom_sf"/>
</dbReference>
<evidence type="ECO:0000256" key="9">
    <source>
        <dbReference type="ARBA" id="ARBA00023102"/>
    </source>
</evidence>
<dbReference type="NCBIfam" id="NF010787">
    <property type="entry name" value="PRK14191.1"/>
    <property type="match status" value="1"/>
</dbReference>
<evidence type="ECO:0000256" key="7">
    <source>
        <dbReference type="ARBA" id="ARBA00022857"/>
    </source>
</evidence>
<keyword evidence="9 12" id="KW-0368">Histidine biosynthesis</keyword>
<accession>A0A4V1LPB6</accession>
<keyword evidence="11 12" id="KW-0511">Multifunctional enzyme</keyword>
<dbReference type="Proteomes" id="UP000290657">
    <property type="component" value="Unassembled WGS sequence"/>
</dbReference>
<dbReference type="CDD" id="cd01080">
    <property type="entry name" value="NAD_bind_m-THF_DH_Cyclohyd"/>
    <property type="match status" value="1"/>
</dbReference>
<dbReference type="PRINTS" id="PR00085">
    <property type="entry name" value="THFDHDRGNASE"/>
</dbReference>
<keyword evidence="3 12" id="KW-0554">One-carbon metabolism</keyword>
<evidence type="ECO:0000313" key="15">
    <source>
        <dbReference type="EMBL" id="RXJ60628.1"/>
    </source>
</evidence>
<dbReference type="SUPFAM" id="SSF51735">
    <property type="entry name" value="NAD(P)-binding Rossmann-fold domains"/>
    <property type="match status" value="1"/>
</dbReference>
<evidence type="ECO:0000256" key="6">
    <source>
        <dbReference type="ARBA" id="ARBA00022801"/>
    </source>
</evidence>
<dbReference type="PANTHER" id="PTHR48099:SF5">
    <property type="entry name" value="C-1-TETRAHYDROFOLATE SYNTHASE, CYTOPLASMIC"/>
    <property type="match status" value="1"/>
</dbReference>
<comment type="catalytic activity">
    <reaction evidence="12">
        <text>(6R)-5,10-methylene-5,6,7,8-tetrahydrofolate + NADP(+) = (6R)-5,10-methenyltetrahydrofolate + NADPH</text>
        <dbReference type="Rhea" id="RHEA:22812"/>
        <dbReference type="ChEBI" id="CHEBI:15636"/>
        <dbReference type="ChEBI" id="CHEBI:57455"/>
        <dbReference type="ChEBI" id="CHEBI:57783"/>
        <dbReference type="ChEBI" id="CHEBI:58349"/>
        <dbReference type="EC" id="1.5.1.5"/>
    </reaction>
</comment>
<evidence type="ECO:0000256" key="12">
    <source>
        <dbReference type="HAMAP-Rule" id="MF_01576"/>
    </source>
</evidence>
<comment type="caution">
    <text evidence="15">The sequence shown here is derived from an EMBL/GenBank/DDBJ whole genome shotgun (WGS) entry which is preliminary data.</text>
</comment>
<keyword evidence="6 12" id="KW-0378">Hydrolase</keyword>
<comment type="similarity">
    <text evidence="12">Belongs to the tetrahydrofolate dehydrogenase/cyclohydrolase family.</text>
</comment>
<keyword evidence="10 12" id="KW-0486">Methionine biosynthesis</keyword>
<evidence type="ECO:0000256" key="10">
    <source>
        <dbReference type="ARBA" id="ARBA00023167"/>
    </source>
</evidence>
<dbReference type="FunFam" id="3.40.50.720:FF:000094">
    <property type="entry name" value="Bifunctional protein FolD"/>
    <property type="match status" value="1"/>
</dbReference>
<keyword evidence="4 12" id="KW-0028">Amino-acid biosynthesis</keyword>
<keyword evidence="7 12" id="KW-0521">NADP</keyword>
<evidence type="ECO:0000256" key="3">
    <source>
        <dbReference type="ARBA" id="ARBA00022563"/>
    </source>
</evidence>
<feature type="domain" description="Tetrahydrofolate dehydrogenase/cyclohydrolase NAD(P)-binding" evidence="14">
    <location>
        <begin position="138"/>
        <end position="280"/>
    </location>
</feature>
<dbReference type="InterPro" id="IPR000672">
    <property type="entry name" value="THF_DH/CycHdrlase"/>
</dbReference>
<dbReference type="GO" id="GO:0004477">
    <property type="term" value="F:methenyltetrahydrofolate cyclohydrolase activity"/>
    <property type="evidence" value="ECO:0007669"/>
    <property type="project" value="UniProtKB-UniRule"/>
</dbReference>
<dbReference type="PANTHER" id="PTHR48099">
    <property type="entry name" value="C-1-TETRAHYDROFOLATE SYNTHASE, CYTOPLASMIC-RELATED"/>
    <property type="match status" value="1"/>
</dbReference>
<dbReference type="GO" id="GO:0009086">
    <property type="term" value="P:methionine biosynthetic process"/>
    <property type="evidence" value="ECO:0007669"/>
    <property type="project" value="UniProtKB-KW"/>
</dbReference>
<dbReference type="PROSITE" id="PS00767">
    <property type="entry name" value="THF_DHG_CYH_2"/>
    <property type="match status" value="1"/>
</dbReference>
<comment type="pathway">
    <text evidence="1 12">One-carbon metabolism; tetrahydrofolate interconversion.</text>
</comment>
<name>A0A4V1LPB6_9BACT</name>
<dbReference type="Pfam" id="PF02882">
    <property type="entry name" value="THF_DHG_CYH_C"/>
    <property type="match status" value="1"/>
</dbReference>
<dbReference type="OrthoDB" id="9803580at2"/>
<evidence type="ECO:0000256" key="2">
    <source>
        <dbReference type="ARBA" id="ARBA00011738"/>
    </source>
</evidence>
<dbReference type="RefSeq" id="WP_128994762.1">
    <property type="nucleotide sequence ID" value="NZ_PDKN01000001.1"/>
</dbReference>
<feature type="domain" description="Tetrahydrofolate dehydrogenase/cyclohydrolase catalytic" evidence="13">
    <location>
        <begin position="4"/>
        <end position="119"/>
    </location>
</feature>
<evidence type="ECO:0000259" key="13">
    <source>
        <dbReference type="Pfam" id="PF00763"/>
    </source>
</evidence>